<proteinExistence type="predicted"/>
<keyword evidence="1" id="KW-0472">Membrane</keyword>
<evidence type="ECO:0000313" key="3">
    <source>
        <dbReference type="Proteomes" id="UP000317422"/>
    </source>
</evidence>
<feature type="transmembrane region" description="Helical" evidence="1">
    <location>
        <begin position="99"/>
        <end position="127"/>
    </location>
</feature>
<dbReference type="GO" id="GO:0016787">
    <property type="term" value="F:hydrolase activity"/>
    <property type="evidence" value="ECO:0007669"/>
    <property type="project" value="UniProtKB-KW"/>
</dbReference>
<dbReference type="EMBL" id="VFQC01000001">
    <property type="protein sequence ID" value="TQN32706.1"/>
    <property type="molecule type" value="Genomic_DNA"/>
</dbReference>
<comment type="caution">
    <text evidence="2">The sequence shown here is derived from an EMBL/GenBank/DDBJ whole genome shotgun (WGS) entry which is preliminary data.</text>
</comment>
<dbReference type="RefSeq" id="WP_246062277.1">
    <property type="nucleotide sequence ID" value="NZ_VFQC01000001.1"/>
</dbReference>
<gene>
    <name evidence="2" type="ORF">FHX37_2684</name>
</gene>
<evidence type="ECO:0000313" key="2">
    <source>
        <dbReference type="EMBL" id="TQN32706.1"/>
    </source>
</evidence>
<dbReference type="InterPro" id="IPR007404">
    <property type="entry name" value="YdjM-like"/>
</dbReference>
<feature type="transmembrane region" description="Helical" evidence="1">
    <location>
        <begin position="173"/>
        <end position="201"/>
    </location>
</feature>
<protein>
    <submittedName>
        <fullName evidence="2">LexA-binding, inner membrane-associated putative hydrolase</fullName>
    </submittedName>
</protein>
<accession>A0A543NLL5</accession>
<feature type="transmembrane region" description="Helical" evidence="1">
    <location>
        <begin position="147"/>
        <end position="167"/>
    </location>
</feature>
<keyword evidence="3" id="KW-1185">Reference proteome</keyword>
<sequence>MMAGAHAASGALAGVAVSGAAGGGPVELATGAAASAGAALLPDLDHPSATASRCQGAVTGVACRGVRALSALAWRATATRYDRGGYDQDGTHRHLSHTAAAALLAGLAAGAAALHWAGAAAVLWLLFSLGARGAGAGRWVGGRRGAAAAWVSVSLGAGAATAAVVLLSPPSPVLLAALVSVGMVVHCLGDGLTTAGVPLAWPVRLGGQRWRMLGAPRRLRFDVGSRWQEVTVQWLCWCGTPVLGAVVLS</sequence>
<dbReference type="AlphaFoldDB" id="A0A543NLL5"/>
<reference evidence="2 3" key="1">
    <citation type="submission" date="2019-06" db="EMBL/GenBank/DDBJ databases">
        <title>Sequencing the genomes of 1000 actinobacteria strains.</title>
        <authorList>
            <person name="Klenk H.-P."/>
        </authorList>
    </citation>
    <scope>NUCLEOTIDE SEQUENCE [LARGE SCALE GENOMIC DNA]</scope>
    <source>
        <strain evidence="2 3">DSM 45015</strain>
    </source>
</reference>
<name>A0A543NLL5_9ACTN</name>
<dbReference type="Pfam" id="PF04307">
    <property type="entry name" value="YdjM"/>
    <property type="match status" value="1"/>
</dbReference>
<dbReference type="Proteomes" id="UP000317422">
    <property type="component" value="Unassembled WGS sequence"/>
</dbReference>
<organism evidence="2 3">
    <name type="scientific">Haloactinospora alba</name>
    <dbReference type="NCBI Taxonomy" id="405555"/>
    <lineage>
        <taxon>Bacteria</taxon>
        <taxon>Bacillati</taxon>
        <taxon>Actinomycetota</taxon>
        <taxon>Actinomycetes</taxon>
        <taxon>Streptosporangiales</taxon>
        <taxon>Nocardiopsidaceae</taxon>
        <taxon>Haloactinospora</taxon>
    </lineage>
</organism>
<keyword evidence="1" id="KW-0812">Transmembrane</keyword>
<keyword evidence="1" id="KW-1133">Transmembrane helix</keyword>
<evidence type="ECO:0000256" key="1">
    <source>
        <dbReference type="SAM" id="Phobius"/>
    </source>
</evidence>
<keyword evidence="2" id="KW-0378">Hydrolase</keyword>